<dbReference type="EMBL" id="MU001698">
    <property type="protein sequence ID" value="KAF2453317.1"/>
    <property type="molecule type" value="Genomic_DNA"/>
</dbReference>
<organism evidence="1 2">
    <name type="scientific">Lineolata rhizophorae</name>
    <dbReference type="NCBI Taxonomy" id="578093"/>
    <lineage>
        <taxon>Eukaryota</taxon>
        <taxon>Fungi</taxon>
        <taxon>Dikarya</taxon>
        <taxon>Ascomycota</taxon>
        <taxon>Pezizomycotina</taxon>
        <taxon>Dothideomycetes</taxon>
        <taxon>Dothideomycetes incertae sedis</taxon>
        <taxon>Lineolatales</taxon>
        <taxon>Lineolataceae</taxon>
        <taxon>Lineolata</taxon>
    </lineage>
</organism>
<proteinExistence type="predicted"/>
<sequence length="280" mass="32082">MNMIWVYSFLDRVGYVKRETVKYQISREIPVSVFDHGLLRANIQLHESSAIVEKLFRGLVYELDHWLDFGINCVQKPGTSSMESVFHLLRCHFPNSSTVCGEVRGIQESTDRKRFFFDRVTFYKPFRQFINNKPNPDENPLGFPDDGIDQFVALRRQGFFHSGQVAYSISTDVFLSIVLNCKPRKVLEGLPKCVLRTARQTKPQAKIWIALDFPDPGLPWIQYAGLGSLPVSQSSNLTLPWKSQLLSKHATFVSKFIIRYFRNLFKATAATVTESPPSLL</sequence>
<accession>A0A6A6NP88</accession>
<dbReference type="AlphaFoldDB" id="A0A6A6NP88"/>
<gene>
    <name evidence="1" type="ORF">BDY21DRAFT_367098</name>
</gene>
<name>A0A6A6NP88_9PEZI</name>
<protein>
    <submittedName>
        <fullName evidence="1">Uncharacterized protein</fullName>
    </submittedName>
</protein>
<evidence type="ECO:0000313" key="2">
    <source>
        <dbReference type="Proteomes" id="UP000799766"/>
    </source>
</evidence>
<keyword evidence="2" id="KW-1185">Reference proteome</keyword>
<evidence type="ECO:0000313" key="1">
    <source>
        <dbReference type="EMBL" id="KAF2453317.1"/>
    </source>
</evidence>
<dbReference type="Proteomes" id="UP000799766">
    <property type="component" value="Unassembled WGS sequence"/>
</dbReference>
<reference evidence="1" key="1">
    <citation type="journal article" date="2020" name="Stud. Mycol.">
        <title>101 Dothideomycetes genomes: a test case for predicting lifestyles and emergence of pathogens.</title>
        <authorList>
            <person name="Haridas S."/>
            <person name="Albert R."/>
            <person name="Binder M."/>
            <person name="Bloem J."/>
            <person name="Labutti K."/>
            <person name="Salamov A."/>
            <person name="Andreopoulos B."/>
            <person name="Baker S."/>
            <person name="Barry K."/>
            <person name="Bills G."/>
            <person name="Bluhm B."/>
            <person name="Cannon C."/>
            <person name="Castanera R."/>
            <person name="Culley D."/>
            <person name="Daum C."/>
            <person name="Ezra D."/>
            <person name="Gonzalez J."/>
            <person name="Henrissat B."/>
            <person name="Kuo A."/>
            <person name="Liang C."/>
            <person name="Lipzen A."/>
            <person name="Lutzoni F."/>
            <person name="Magnuson J."/>
            <person name="Mondo S."/>
            <person name="Nolan M."/>
            <person name="Ohm R."/>
            <person name="Pangilinan J."/>
            <person name="Park H.-J."/>
            <person name="Ramirez L."/>
            <person name="Alfaro M."/>
            <person name="Sun H."/>
            <person name="Tritt A."/>
            <person name="Yoshinaga Y."/>
            <person name="Zwiers L.-H."/>
            <person name="Turgeon B."/>
            <person name="Goodwin S."/>
            <person name="Spatafora J."/>
            <person name="Crous P."/>
            <person name="Grigoriev I."/>
        </authorList>
    </citation>
    <scope>NUCLEOTIDE SEQUENCE</scope>
    <source>
        <strain evidence="1">ATCC 16933</strain>
    </source>
</reference>